<proteinExistence type="predicted"/>
<keyword evidence="1" id="KW-0378">Hydrolase</keyword>
<sequence length="73" mass="8560">MENLAASFTWVTKAYALSAWREIRIFVNSDTVSDLEAEKLARDLALSIENNLNYPWEVKVNLIREKRIIEYAR</sequence>
<organism evidence="1">
    <name type="scientific">uncultured bacterium</name>
    <name type="common">gcode 4</name>
    <dbReference type="NCBI Taxonomy" id="1234023"/>
    <lineage>
        <taxon>Bacteria</taxon>
        <taxon>environmental samples</taxon>
    </lineage>
</organism>
<dbReference type="GO" id="GO:0016787">
    <property type="term" value="F:hydrolase activity"/>
    <property type="evidence" value="ECO:0007669"/>
    <property type="project" value="UniProtKB-KW"/>
</dbReference>
<protein>
    <submittedName>
        <fullName evidence="1">Metal dependent phosphohydrolase</fullName>
    </submittedName>
</protein>
<reference evidence="1" key="1">
    <citation type="journal article" date="2012" name="Science">
        <title>Fermentation, hydrogen, and sulfur metabolism in multiple uncultivated bacterial phyla.</title>
        <authorList>
            <person name="Wrighton K.C."/>
            <person name="Thomas B.C."/>
            <person name="Sharon I."/>
            <person name="Miller C.S."/>
            <person name="Castelle C.J."/>
            <person name="VerBerkmoes N.C."/>
            <person name="Wilkins M.J."/>
            <person name="Hettich R.L."/>
            <person name="Lipton M.S."/>
            <person name="Williams K.H."/>
            <person name="Long P.E."/>
            <person name="Banfield J.F."/>
        </authorList>
    </citation>
    <scope>NUCLEOTIDE SEQUENCE [LARGE SCALE GENOMIC DNA]</scope>
</reference>
<name>K2GTS9_9BACT</name>
<dbReference type="EMBL" id="AMFJ01000677">
    <property type="protein sequence ID" value="EKE26755.1"/>
    <property type="molecule type" value="Genomic_DNA"/>
</dbReference>
<gene>
    <name evidence="1" type="ORF">ACD_4C00161G0002</name>
</gene>
<comment type="caution">
    <text evidence="1">The sequence shown here is derived from an EMBL/GenBank/DDBJ whole genome shotgun (WGS) entry which is preliminary data.</text>
</comment>
<dbReference type="AlphaFoldDB" id="K2GTS9"/>
<accession>K2GTS9</accession>
<evidence type="ECO:0000313" key="1">
    <source>
        <dbReference type="EMBL" id="EKE26755.1"/>
    </source>
</evidence>